<evidence type="ECO:0000313" key="2">
    <source>
        <dbReference type="Proteomes" id="UP000050535"/>
    </source>
</evidence>
<gene>
    <name evidence="1" type="ORF">SY89_03529</name>
</gene>
<proteinExistence type="predicted"/>
<dbReference type="STRING" id="699431.SY89_03529"/>
<keyword evidence="2" id="KW-1185">Reference proteome</keyword>
<name>A0A0P7HQ32_9EURY</name>
<dbReference type="AlphaFoldDB" id="A0A0P7HQ32"/>
<sequence length="117" mass="11697">MQGGVHTGQGDVDAEAVLLLDIALGLSLCFGEHHLAIRPGLEIQRGGDAVIDDLGGLNDDVIGQRPHILGIDGSFHGLQQGRTGGAVPLLASTVTTTSPGVGLVALASSTPPSAESA</sequence>
<protein>
    <submittedName>
        <fullName evidence="1">Uncharacterized protein</fullName>
    </submittedName>
</protein>
<reference evidence="2" key="1">
    <citation type="submission" date="2013-11" db="EMBL/GenBank/DDBJ databases">
        <authorList>
            <person name="Hoang H.T."/>
            <person name="Killian M.L."/>
            <person name="Madson D.M."/>
            <person name="Arruda P.H.E."/>
            <person name="Sun D."/>
            <person name="Schwartz K.J."/>
            <person name="Yoon K."/>
        </authorList>
    </citation>
    <scope>NUCLEOTIDE SEQUENCE [LARGE SCALE GENOMIC DNA]</scope>
    <source>
        <strain evidence="2">CDK2</strain>
    </source>
</reference>
<comment type="caution">
    <text evidence="1">The sequence shown here is derived from an EMBL/GenBank/DDBJ whole genome shotgun (WGS) entry which is preliminary data.</text>
</comment>
<dbReference type="Proteomes" id="UP000050535">
    <property type="component" value="Unassembled WGS sequence"/>
</dbReference>
<dbReference type="EMBL" id="LGUC01000003">
    <property type="protein sequence ID" value="KPN28877.1"/>
    <property type="molecule type" value="Genomic_DNA"/>
</dbReference>
<evidence type="ECO:0000313" key="1">
    <source>
        <dbReference type="EMBL" id="KPN28877.1"/>
    </source>
</evidence>
<accession>A0A0P7HQ32</accession>
<organism evidence="1 2">
    <name type="scientific">Halolamina pelagica</name>
    <dbReference type="NCBI Taxonomy" id="699431"/>
    <lineage>
        <taxon>Archaea</taxon>
        <taxon>Methanobacteriati</taxon>
        <taxon>Methanobacteriota</taxon>
        <taxon>Stenosarchaea group</taxon>
        <taxon>Halobacteria</taxon>
        <taxon>Halobacteriales</taxon>
        <taxon>Haloferacaceae</taxon>
    </lineage>
</organism>